<comment type="caution">
    <text evidence="10">The sequence shown here is derived from an EMBL/GenBank/DDBJ whole genome shotgun (WGS) entry which is preliminary data.</text>
</comment>
<proteinExistence type="predicted"/>
<dbReference type="GO" id="GO:0005524">
    <property type="term" value="F:ATP binding"/>
    <property type="evidence" value="ECO:0007669"/>
    <property type="project" value="UniProtKB-KW"/>
</dbReference>
<keyword evidence="6 7" id="KW-0472">Membrane</keyword>
<dbReference type="Gene3D" id="3.40.50.300">
    <property type="entry name" value="P-loop containing nucleotide triphosphate hydrolases"/>
    <property type="match status" value="1"/>
</dbReference>
<evidence type="ECO:0000256" key="5">
    <source>
        <dbReference type="ARBA" id="ARBA00022989"/>
    </source>
</evidence>
<feature type="transmembrane region" description="Helical" evidence="7">
    <location>
        <begin position="285"/>
        <end position="307"/>
    </location>
</feature>
<name>A0ABV6MNT3_9PSEU</name>
<evidence type="ECO:0000256" key="2">
    <source>
        <dbReference type="ARBA" id="ARBA00022692"/>
    </source>
</evidence>
<dbReference type="SMART" id="SM00382">
    <property type="entry name" value="AAA"/>
    <property type="match status" value="1"/>
</dbReference>
<dbReference type="SUPFAM" id="SSF90123">
    <property type="entry name" value="ABC transporter transmembrane region"/>
    <property type="match status" value="1"/>
</dbReference>
<dbReference type="EMBL" id="JBHLUD010000002">
    <property type="protein sequence ID" value="MFC0541844.1"/>
    <property type="molecule type" value="Genomic_DNA"/>
</dbReference>
<feature type="transmembrane region" description="Helical" evidence="7">
    <location>
        <begin position="27"/>
        <end position="48"/>
    </location>
</feature>
<feature type="domain" description="ABC transmembrane type-1" evidence="9">
    <location>
        <begin position="29"/>
        <end position="309"/>
    </location>
</feature>
<keyword evidence="11" id="KW-1185">Reference proteome</keyword>
<dbReference type="Gene3D" id="1.20.1560.10">
    <property type="entry name" value="ABC transporter type 1, transmembrane domain"/>
    <property type="match status" value="1"/>
</dbReference>
<evidence type="ECO:0000256" key="1">
    <source>
        <dbReference type="ARBA" id="ARBA00004651"/>
    </source>
</evidence>
<keyword evidence="2 7" id="KW-0812">Transmembrane</keyword>
<dbReference type="InterPro" id="IPR036640">
    <property type="entry name" value="ABC1_TM_sf"/>
</dbReference>
<feature type="transmembrane region" description="Helical" evidence="7">
    <location>
        <begin position="254"/>
        <end position="273"/>
    </location>
</feature>
<dbReference type="InterPro" id="IPR011527">
    <property type="entry name" value="ABC1_TM_dom"/>
</dbReference>
<evidence type="ECO:0000313" key="10">
    <source>
        <dbReference type="EMBL" id="MFC0541844.1"/>
    </source>
</evidence>
<dbReference type="SUPFAM" id="SSF52540">
    <property type="entry name" value="P-loop containing nucleoside triphosphate hydrolases"/>
    <property type="match status" value="1"/>
</dbReference>
<dbReference type="Pfam" id="PF00005">
    <property type="entry name" value="ABC_tran"/>
    <property type="match status" value="1"/>
</dbReference>
<keyword evidence="5 7" id="KW-1133">Transmembrane helix</keyword>
<evidence type="ECO:0000259" key="9">
    <source>
        <dbReference type="PROSITE" id="PS50929"/>
    </source>
</evidence>
<evidence type="ECO:0000259" key="8">
    <source>
        <dbReference type="PROSITE" id="PS50893"/>
    </source>
</evidence>
<feature type="domain" description="ABC transporter" evidence="8">
    <location>
        <begin position="343"/>
        <end position="606"/>
    </location>
</feature>
<dbReference type="InterPro" id="IPR039421">
    <property type="entry name" value="Type_1_exporter"/>
</dbReference>
<dbReference type="PANTHER" id="PTHR24221">
    <property type="entry name" value="ATP-BINDING CASSETTE SUB-FAMILY B"/>
    <property type="match status" value="1"/>
</dbReference>
<sequence>MRSRFAGVVAAVGLAWRAAPGLFAVYVPLNVLGAVVPVASAWLVKLILDALLRGTPLYPLLWLVGILAVVGVIAGVVPQVMEHLRVEADRRVTLLSEDRLYGATERFVGLSRFEDPHFQDTLRVAQESGRSAPSNVVNGFVGVGRALVTIAGFVGSLAVLDPLITVVVLAAGVPAVLAERALARRRAAVFLEMSPSIRRELFYARLLTDVRAAKEVRLFGIGGFFRQRMLAERATANAAERRVDRHELRVQGGLVLLSSVVAGGGLVAAIVAASRGQLSVGDVSMFVAAVAGVQTSLSMLVGAYAMASRSLVMFEHYLALLRSDSDLPVAASPAAVPELSGGVELRDVWFRYSPAHPWVLRGVNMTIPAGRAVAIVGRNGAGKSTIVKLLCRFYDPTRGSVLWDGVDLRDMAPADLRARIGAVFQDFMEYDLTAAENVGVGDVGCRDDRPRVEEAARLAGVHKTLARLPAGYDTLLSRTFGTAGSASAESAALAWLTGDDESGVGVTLSTGQWQRLALARGLFRGRRDLLILDEPSSGLDPEAEHQVHETLRSYAAGTTRVLISHRLGATRDADHVFVIEDGVVSEEGSHASLVAAGGVYARLFALQAKGYQEPTAVG</sequence>
<evidence type="ECO:0000256" key="7">
    <source>
        <dbReference type="SAM" id="Phobius"/>
    </source>
</evidence>
<evidence type="ECO:0000256" key="4">
    <source>
        <dbReference type="ARBA" id="ARBA00022840"/>
    </source>
</evidence>
<organism evidence="10 11">
    <name type="scientific">Kutzneria chonburiensis</name>
    <dbReference type="NCBI Taxonomy" id="1483604"/>
    <lineage>
        <taxon>Bacteria</taxon>
        <taxon>Bacillati</taxon>
        <taxon>Actinomycetota</taxon>
        <taxon>Actinomycetes</taxon>
        <taxon>Pseudonocardiales</taxon>
        <taxon>Pseudonocardiaceae</taxon>
        <taxon>Kutzneria</taxon>
    </lineage>
</organism>
<keyword evidence="4 10" id="KW-0067">ATP-binding</keyword>
<dbReference type="RefSeq" id="WP_273942122.1">
    <property type="nucleotide sequence ID" value="NZ_CP097263.1"/>
</dbReference>
<comment type="subcellular location">
    <subcellularLocation>
        <location evidence="1">Cell membrane</location>
        <topology evidence="1">Multi-pass membrane protein</topology>
    </subcellularLocation>
</comment>
<evidence type="ECO:0000256" key="3">
    <source>
        <dbReference type="ARBA" id="ARBA00022741"/>
    </source>
</evidence>
<evidence type="ECO:0000256" key="6">
    <source>
        <dbReference type="ARBA" id="ARBA00023136"/>
    </source>
</evidence>
<protein>
    <submittedName>
        <fullName evidence="10">ABC transporter ATP-binding protein</fullName>
    </submittedName>
</protein>
<gene>
    <name evidence="10" type="ORF">ACFFH7_10150</name>
</gene>
<dbReference type="Proteomes" id="UP001589810">
    <property type="component" value="Unassembled WGS sequence"/>
</dbReference>
<feature type="transmembrane region" description="Helical" evidence="7">
    <location>
        <begin position="150"/>
        <end position="177"/>
    </location>
</feature>
<dbReference type="PROSITE" id="PS50929">
    <property type="entry name" value="ABC_TM1F"/>
    <property type="match status" value="1"/>
</dbReference>
<reference evidence="10 11" key="1">
    <citation type="submission" date="2024-09" db="EMBL/GenBank/DDBJ databases">
        <authorList>
            <person name="Sun Q."/>
            <person name="Mori K."/>
        </authorList>
    </citation>
    <scope>NUCLEOTIDE SEQUENCE [LARGE SCALE GENOMIC DNA]</scope>
    <source>
        <strain evidence="10 11">TBRC 1432</strain>
    </source>
</reference>
<feature type="transmembrane region" description="Helical" evidence="7">
    <location>
        <begin position="60"/>
        <end position="81"/>
    </location>
</feature>
<dbReference type="PROSITE" id="PS50893">
    <property type="entry name" value="ABC_TRANSPORTER_2"/>
    <property type="match status" value="1"/>
</dbReference>
<accession>A0ABV6MNT3</accession>
<evidence type="ECO:0000313" key="11">
    <source>
        <dbReference type="Proteomes" id="UP001589810"/>
    </source>
</evidence>
<dbReference type="InterPro" id="IPR027417">
    <property type="entry name" value="P-loop_NTPase"/>
</dbReference>
<dbReference type="InterPro" id="IPR003439">
    <property type="entry name" value="ABC_transporter-like_ATP-bd"/>
</dbReference>
<dbReference type="InterPro" id="IPR003593">
    <property type="entry name" value="AAA+_ATPase"/>
</dbReference>
<keyword evidence="3" id="KW-0547">Nucleotide-binding</keyword>
<dbReference type="PANTHER" id="PTHR24221:SF654">
    <property type="entry name" value="ATP-BINDING CASSETTE SUB-FAMILY B MEMBER 6"/>
    <property type="match status" value="1"/>
</dbReference>